<name>X0W1T0_9ZZZZ</name>
<dbReference type="EMBL" id="BARS01033305">
    <property type="protein sequence ID" value="GAG24470.1"/>
    <property type="molecule type" value="Genomic_DNA"/>
</dbReference>
<evidence type="ECO:0000313" key="1">
    <source>
        <dbReference type="EMBL" id="GAG24470.1"/>
    </source>
</evidence>
<gene>
    <name evidence="1" type="ORF">S01H1_51606</name>
</gene>
<feature type="non-terminal residue" evidence="1">
    <location>
        <position position="1"/>
    </location>
</feature>
<accession>X0W1T0</accession>
<dbReference type="AlphaFoldDB" id="X0W1T0"/>
<organism evidence="1">
    <name type="scientific">marine sediment metagenome</name>
    <dbReference type="NCBI Taxonomy" id="412755"/>
    <lineage>
        <taxon>unclassified sequences</taxon>
        <taxon>metagenomes</taxon>
        <taxon>ecological metagenomes</taxon>
    </lineage>
</organism>
<comment type="caution">
    <text evidence="1">The sequence shown here is derived from an EMBL/GenBank/DDBJ whole genome shotgun (WGS) entry which is preliminary data.</text>
</comment>
<proteinExistence type="predicted"/>
<sequence>CLKKVTFEHDGFECAIIHRPDLLYTYSVCGHRDSDNKDWLPHVVFDKDLTFEQIRSASIEMMDGVFDGEIETHGNIQIVVSLESTTIGCEFKKI</sequence>
<protein>
    <submittedName>
        <fullName evidence="1">Uncharacterized protein</fullName>
    </submittedName>
</protein>
<reference evidence="1" key="1">
    <citation type="journal article" date="2014" name="Front. Microbiol.">
        <title>High frequency of phylogenetically diverse reductive dehalogenase-homologous genes in deep subseafloor sedimentary metagenomes.</title>
        <authorList>
            <person name="Kawai M."/>
            <person name="Futagami T."/>
            <person name="Toyoda A."/>
            <person name="Takaki Y."/>
            <person name="Nishi S."/>
            <person name="Hori S."/>
            <person name="Arai W."/>
            <person name="Tsubouchi T."/>
            <person name="Morono Y."/>
            <person name="Uchiyama I."/>
            <person name="Ito T."/>
            <person name="Fujiyama A."/>
            <person name="Inagaki F."/>
            <person name="Takami H."/>
        </authorList>
    </citation>
    <scope>NUCLEOTIDE SEQUENCE</scope>
    <source>
        <strain evidence="1">Expedition CK06-06</strain>
    </source>
</reference>